<protein>
    <recommendedName>
        <fullName evidence="5">Spore cortex biosynthesis protein YabQ</fullName>
    </recommendedName>
</protein>
<feature type="transmembrane region" description="Helical" evidence="2">
    <location>
        <begin position="72"/>
        <end position="96"/>
    </location>
</feature>
<keyword evidence="2" id="KW-1133">Transmembrane helix</keyword>
<keyword evidence="4" id="KW-1185">Reference proteome</keyword>
<gene>
    <name evidence="3" type="ORF">H8S23_10965</name>
</gene>
<dbReference type="Pfam" id="PF09578">
    <property type="entry name" value="Spore_YabQ"/>
    <property type="match status" value="1"/>
</dbReference>
<organism evidence="3 4">
    <name type="scientific">Anaerofilum hominis</name>
    <dbReference type="NCBI Taxonomy" id="2763016"/>
    <lineage>
        <taxon>Bacteria</taxon>
        <taxon>Bacillati</taxon>
        <taxon>Bacillota</taxon>
        <taxon>Clostridia</taxon>
        <taxon>Eubacteriales</taxon>
        <taxon>Oscillospiraceae</taxon>
        <taxon>Anaerofilum</taxon>
    </lineage>
</organism>
<sequence>MVTQVPLQLQGMDAFSALGLGLLLAALYDAVRFFLGGAKPVVFFCDLLFFALSAAAAVSFGVSYSYTGFLRWYIAAGMAAGYAAYFFAVAPFTAALRRGLLFLLLLPWRLLKRYVIAPLGKKLGAHREKRKKKRREKKKRKKEPLQPAGKVLYNSN</sequence>
<accession>A0A923IAT5</accession>
<evidence type="ECO:0000256" key="1">
    <source>
        <dbReference type="SAM" id="MobiDB-lite"/>
    </source>
</evidence>
<dbReference type="AlphaFoldDB" id="A0A923IAT5"/>
<dbReference type="InterPro" id="IPR019074">
    <property type="entry name" value="YabQ"/>
</dbReference>
<dbReference type="EMBL" id="JACONZ010000004">
    <property type="protein sequence ID" value="MBC5582026.1"/>
    <property type="molecule type" value="Genomic_DNA"/>
</dbReference>
<keyword evidence="2" id="KW-0812">Transmembrane</keyword>
<evidence type="ECO:0000256" key="2">
    <source>
        <dbReference type="SAM" id="Phobius"/>
    </source>
</evidence>
<reference evidence="3" key="1">
    <citation type="submission" date="2020-08" db="EMBL/GenBank/DDBJ databases">
        <title>Genome public.</title>
        <authorList>
            <person name="Liu C."/>
            <person name="Sun Q."/>
        </authorList>
    </citation>
    <scope>NUCLEOTIDE SEQUENCE</scope>
    <source>
        <strain evidence="3">BX8</strain>
    </source>
</reference>
<feature type="region of interest" description="Disordered" evidence="1">
    <location>
        <begin position="125"/>
        <end position="156"/>
    </location>
</feature>
<evidence type="ECO:0008006" key="5">
    <source>
        <dbReference type="Google" id="ProtNLM"/>
    </source>
</evidence>
<name>A0A923IAT5_9FIRM</name>
<feature type="transmembrane region" description="Helical" evidence="2">
    <location>
        <begin position="47"/>
        <end position="66"/>
    </location>
</feature>
<dbReference type="RefSeq" id="WP_186888389.1">
    <property type="nucleotide sequence ID" value="NZ_JACONZ010000004.1"/>
</dbReference>
<keyword evidence="2" id="KW-0472">Membrane</keyword>
<dbReference type="NCBIfam" id="TIGR02893">
    <property type="entry name" value="spore_yabQ"/>
    <property type="match status" value="1"/>
</dbReference>
<evidence type="ECO:0000313" key="3">
    <source>
        <dbReference type="EMBL" id="MBC5582026.1"/>
    </source>
</evidence>
<feature type="compositionally biased region" description="Basic residues" evidence="1">
    <location>
        <begin position="125"/>
        <end position="142"/>
    </location>
</feature>
<proteinExistence type="predicted"/>
<dbReference type="Proteomes" id="UP000659630">
    <property type="component" value="Unassembled WGS sequence"/>
</dbReference>
<comment type="caution">
    <text evidence="3">The sequence shown here is derived from an EMBL/GenBank/DDBJ whole genome shotgun (WGS) entry which is preliminary data.</text>
</comment>
<feature type="transmembrane region" description="Helical" evidence="2">
    <location>
        <begin position="14"/>
        <end position="35"/>
    </location>
</feature>
<evidence type="ECO:0000313" key="4">
    <source>
        <dbReference type="Proteomes" id="UP000659630"/>
    </source>
</evidence>